<proteinExistence type="predicted"/>
<evidence type="ECO:0000313" key="3">
    <source>
        <dbReference type="Proteomes" id="UP001214441"/>
    </source>
</evidence>
<name>A0ABT6ZWY9_9ACTN</name>
<dbReference type="EMBL" id="JANCPR020000014">
    <property type="protein sequence ID" value="MDJ1133574.1"/>
    <property type="molecule type" value="Genomic_DNA"/>
</dbReference>
<dbReference type="Gene3D" id="3.40.1190.20">
    <property type="match status" value="1"/>
</dbReference>
<keyword evidence="3" id="KW-1185">Reference proteome</keyword>
<feature type="region of interest" description="Disordered" evidence="1">
    <location>
        <begin position="1"/>
        <end position="50"/>
    </location>
</feature>
<dbReference type="Proteomes" id="UP001214441">
    <property type="component" value="Unassembled WGS sequence"/>
</dbReference>
<organism evidence="2 3">
    <name type="scientific">Streptomyces iconiensis</name>
    <dbReference type="NCBI Taxonomy" id="1384038"/>
    <lineage>
        <taxon>Bacteria</taxon>
        <taxon>Bacillati</taxon>
        <taxon>Actinomycetota</taxon>
        <taxon>Actinomycetes</taxon>
        <taxon>Kitasatosporales</taxon>
        <taxon>Streptomycetaceae</taxon>
        <taxon>Streptomyces</taxon>
    </lineage>
</organism>
<dbReference type="RefSeq" id="WP_274039482.1">
    <property type="nucleotide sequence ID" value="NZ_JANCPR020000014.1"/>
</dbReference>
<gene>
    <name evidence="2" type="ORF">NMN56_016695</name>
</gene>
<protein>
    <submittedName>
        <fullName evidence="2">Uncharacterized protein</fullName>
    </submittedName>
</protein>
<feature type="region of interest" description="Disordered" evidence="1">
    <location>
        <begin position="122"/>
        <end position="181"/>
    </location>
</feature>
<evidence type="ECO:0000313" key="2">
    <source>
        <dbReference type="EMBL" id="MDJ1133574.1"/>
    </source>
</evidence>
<dbReference type="InterPro" id="IPR029056">
    <property type="entry name" value="Ribokinase-like"/>
</dbReference>
<sequence length="181" mass="17554">MPTSGITVVGSLSTDLRPSAARLPRNGETTAASGPARSIGGKRGRGGYPAVAAARPGRRVSMAGAAGRRAVGAARAGTAPAGASRAPATVDDVAAPARTLSLEGDLVVTLGAGGSAVVPRRAGRATRVPARGGASPVESARRAGAVASVTTARHGGPGSLPAGADVPGSPSRTQRERAATR</sequence>
<accession>A0ABT6ZWY9</accession>
<comment type="caution">
    <text evidence="2">The sequence shown here is derived from an EMBL/GenBank/DDBJ whole genome shotgun (WGS) entry which is preliminary data.</text>
</comment>
<reference evidence="2 3" key="1">
    <citation type="submission" date="2023-05" db="EMBL/GenBank/DDBJ databases">
        <title>Streptantibioticus silvisoli sp. nov., acidotolerant actinomycetes 1 from pine litter.</title>
        <authorList>
            <person name="Swiecimska M."/>
            <person name="Golinska P."/>
            <person name="Sangal V."/>
            <person name="Wachnowicz B."/>
            <person name="Goodfellow M."/>
        </authorList>
    </citation>
    <scope>NUCLEOTIDE SEQUENCE [LARGE SCALE GENOMIC DNA]</scope>
    <source>
        <strain evidence="2 3">DSM 42109</strain>
    </source>
</reference>
<feature type="compositionally biased region" description="Polar residues" evidence="1">
    <location>
        <begin position="1"/>
        <end position="16"/>
    </location>
</feature>
<evidence type="ECO:0000256" key="1">
    <source>
        <dbReference type="SAM" id="MobiDB-lite"/>
    </source>
</evidence>
<dbReference type="SUPFAM" id="SSF53613">
    <property type="entry name" value="Ribokinase-like"/>
    <property type="match status" value="1"/>
</dbReference>